<dbReference type="Pfam" id="PF04748">
    <property type="entry name" value="Polysacc_deac_2"/>
    <property type="match status" value="1"/>
</dbReference>
<dbReference type="SUPFAM" id="SSF88713">
    <property type="entry name" value="Glycoside hydrolase/deacetylase"/>
    <property type="match status" value="1"/>
</dbReference>
<evidence type="ECO:0000313" key="2">
    <source>
        <dbReference type="Proteomes" id="UP000468901"/>
    </source>
</evidence>
<dbReference type="PANTHER" id="PTHR30105">
    <property type="entry name" value="UNCHARACTERIZED YIBQ-RELATED"/>
    <property type="match status" value="1"/>
</dbReference>
<name>A0A6N6VEZ3_9HYPH</name>
<dbReference type="PANTHER" id="PTHR30105:SF2">
    <property type="entry name" value="DIVERGENT POLYSACCHARIDE DEACETYLASE SUPERFAMILY"/>
    <property type="match status" value="1"/>
</dbReference>
<dbReference type="GO" id="GO:0005975">
    <property type="term" value="P:carbohydrate metabolic process"/>
    <property type="evidence" value="ECO:0007669"/>
    <property type="project" value="InterPro"/>
</dbReference>
<dbReference type="CDD" id="cd10936">
    <property type="entry name" value="CE4_DAC2"/>
    <property type="match status" value="1"/>
</dbReference>
<proteinExistence type="predicted"/>
<dbReference type="Gene3D" id="3.20.20.370">
    <property type="entry name" value="Glycoside hydrolase/deacetylase"/>
    <property type="match status" value="1"/>
</dbReference>
<sequence length="338" mass="36558">MPYRKVFKRIKKLWADAEIRRDAAVGAFSLVLAIALAIHWRSGERIAPSPPGPKVPVVQHEALPPRSVVAPPRAALAPRVPISQPPISQPAPPKHVVTEPPAWKRNAVVPAATPEAPMIAIVIDDMGANRNGTERAMSLPAPITFAFLPYTRNVTSSVKLARERGHEILVHVPMEPVGKDDPGPHALRVGETDEQLRTDLAWCLDQFGGYVGINNHMGSRFTADAKGMALVMATLKDRGLLFLDSRTSAQTQAANAARAAGLPTLSRDVFLDNDEEGGEVKAELGRLEQIALKHGVAIAIGHPHPVTLDMLEKWIPDARARGFTLVPLTAALKHREAS</sequence>
<reference evidence="1 2" key="1">
    <citation type="submission" date="2019-09" db="EMBL/GenBank/DDBJ databases">
        <title>Parvibaculum sedimenti sp. nov., isolated from sediment.</title>
        <authorList>
            <person name="Wang Y."/>
        </authorList>
    </citation>
    <scope>NUCLEOTIDE SEQUENCE [LARGE SCALE GENOMIC DNA]</scope>
    <source>
        <strain evidence="1 2">HXT-9</strain>
    </source>
</reference>
<gene>
    <name evidence="1" type="ORF">F2P47_12905</name>
</gene>
<dbReference type="AlphaFoldDB" id="A0A6N6VEZ3"/>
<dbReference type="InterPro" id="IPR006837">
    <property type="entry name" value="Divergent_DAC"/>
</dbReference>
<organism evidence="1 2">
    <name type="scientific">Parvibaculum sedimenti</name>
    <dbReference type="NCBI Taxonomy" id="2608632"/>
    <lineage>
        <taxon>Bacteria</taxon>
        <taxon>Pseudomonadati</taxon>
        <taxon>Pseudomonadota</taxon>
        <taxon>Alphaproteobacteria</taxon>
        <taxon>Hyphomicrobiales</taxon>
        <taxon>Parvibaculaceae</taxon>
        <taxon>Parvibaculum</taxon>
    </lineage>
</organism>
<comment type="caution">
    <text evidence="1">The sequence shown here is derived from an EMBL/GenBank/DDBJ whole genome shotgun (WGS) entry which is preliminary data.</text>
</comment>
<dbReference type="Proteomes" id="UP000468901">
    <property type="component" value="Unassembled WGS sequence"/>
</dbReference>
<accession>A0A6N6VEZ3</accession>
<protein>
    <submittedName>
        <fullName evidence="1">Divergent polysaccharide deacetylase family protein</fullName>
    </submittedName>
</protein>
<dbReference type="EMBL" id="WESC01000011">
    <property type="protein sequence ID" value="KAB7739324.1"/>
    <property type="molecule type" value="Genomic_DNA"/>
</dbReference>
<dbReference type="InterPro" id="IPR011330">
    <property type="entry name" value="Glyco_hydro/deAcase_b/a-brl"/>
</dbReference>
<keyword evidence="2" id="KW-1185">Reference proteome</keyword>
<evidence type="ECO:0000313" key="1">
    <source>
        <dbReference type="EMBL" id="KAB7739324.1"/>
    </source>
</evidence>